<protein>
    <submittedName>
        <fullName evidence="2">Uncharacterized protein</fullName>
    </submittedName>
</protein>
<dbReference type="STRING" id="69293.ENSGACP00000003258"/>
<reference evidence="2" key="1">
    <citation type="submission" date="2006-01" db="EMBL/GenBank/DDBJ databases">
        <authorList>
            <person name="Lindblad-Toh K."/>
            <person name="Mauceli E."/>
            <person name="Grabherr M."/>
            <person name="Chang J.L."/>
            <person name="Lander E.S."/>
        </authorList>
    </citation>
    <scope>NUCLEOTIDE SEQUENCE [LARGE SCALE GENOMIC DNA]</scope>
</reference>
<accession>G3ND58</accession>
<dbReference type="Ensembl" id="ENSGACT00000003269.1">
    <property type="protein sequence ID" value="ENSGACP00000003258.1"/>
    <property type="gene ID" value="ENSGACG00000002499.1"/>
</dbReference>
<sequence length="78" mass="8247">ANGQPNGIVQTRATTQPPLQAPSNAPGYPPATVTPIPGFRYGDLDYWNADENVAPAQAPVPRQGPGVPRPIPPRRIPT</sequence>
<feature type="compositionally biased region" description="Polar residues" evidence="1">
    <location>
        <begin position="1"/>
        <end position="23"/>
    </location>
</feature>
<proteinExistence type="predicted"/>
<name>G3ND58_GASAC</name>
<feature type="region of interest" description="Disordered" evidence="1">
    <location>
        <begin position="55"/>
        <end position="78"/>
    </location>
</feature>
<feature type="compositionally biased region" description="Pro residues" evidence="1">
    <location>
        <begin position="67"/>
        <end position="78"/>
    </location>
</feature>
<reference evidence="2" key="2">
    <citation type="submission" date="2024-04" db="UniProtKB">
        <authorList>
            <consortium name="Ensembl"/>
        </authorList>
    </citation>
    <scope>IDENTIFICATION</scope>
</reference>
<evidence type="ECO:0000313" key="2">
    <source>
        <dbReference type="Ensembl" id="ENSGACP00000003258.1"/>
    </source>
</evidence>
<organism evidence="2">
    <name type="scientific">Gasterosteus aculeatus</name>
    <name type="common">Three-spined stickleback</name>
    <dbReference type="NCBI Taxonomy" id="69293"/>
    <lineage>
        <taxon>Eukaryota</taxon>
        <taxon>Metazoa</taxon>
        <taxon>Chordata</taxon>
        <taxon>Craniata</taxon>
        <taxon>Vertebrata</taxon>
        <taxon>Euteleostomi</taxon>
        <taxon>Actinopterygii</taxon>
        <taxon>Neopterygii</taxon>
        <taxon>Teleostei</taxon>
        <taxon>Neoteleostei</taxon>
        <taxon>Acanthomorphata</taxon>
        <taxon>Eupercaria</taxon>
        <taxon>Perciformes</taxon>
        <taxon>Cottioidei</taxon>
        <taxon>Gasterosteales</taxon>
        <taxon>Gasterosteidae</taxon>
        <taxon>Gasterosteus</taxon>
    </lineage>
</organism>
<dbReference type="InParanoid" id="G3ND58"/>
<dbReference type="Bgee" id="ENSGACG00000002499">
    <property type="expression patterns" value="Expressed in pharyngeal gill and 11 other cell types or tissues"/>
</dbReference>
<dbReference type="AlphaFoldDB" id="G3ND58"/>
<evidence type="ECO:0000256" key="1">
    <source>
        <dbReference type="SAM" id="MobiDB-lite"/>
    </source>
</evidence>
<feature type="region of interest" description="Disordered" evidence="1">
    <location>
        <begin position="1"/>
        <end position="29"/>
    </location>
</feature>